<keyword evidence="1" id="KW-0175">Coiled coil</keyword>
<dbReference type="AlphaFoldDB" id="A0AAD3H6D5"/>
<feature type="transmembrane region" description="Helical" evidence="2">
    <location>
        <begin position="133"/>
        <end position="153"/>
    </location>
</feature>
<keyword evidence="5" id="KW-1185">Reference proteome</keyword>
<keyword evidence="2" id="KW-1133">Transmembrane helix</keyword>
<evidence type="ECO:0000313" key="4">
    <source>
        <dbReference type="EMBL" id="GFH51678.1"/>
    </source>
</evidence>
<evidence type="ECO:0000256" key="1">
    <source>
        <dbReference type="SAM" id="Coils"/>
    </source>
</evidence>
<feature type="signal peptide" evidence="3">
    <location>
        <begin position="1"/>
        <end position="17"/>
    </location>
</feature>
<accession>A0AAD3H6D5</accession>
<reference evidence="4 5" key="1">
    <citation type="journal article" date="2021" name="Sci. Rep.">
        <title>The genome of the diatom Chaetoceros tenuissimus carries an ancient integrated fragment of an extant virus.</title>
        <authorList>
            <person name="Hongo Y."/>
            <person name="Kimura K."/>
            <person name="Takaki Y."/>
            <person name="Yoshida Y."/>
            <person name="Baba S."/>
            <person name="Kobayashi G."/>
            <person name="Nagasaki K."/>
            <person name="Hano T."/>
            <person name="Tomaru Y."/>
        </authorList>
    </citation>
    <scope>NUCLEOTIDE SEQUENCE [LARGE SCALE GENOMIC DNA]</scope>
    <source>
        <strain evidence="4 5">NIES-3715</strain>
    </source>
</reference>
<keyword evidence="3" id="KW-0732">Signal</keyword>
<comment type="caution">
    <text evidence="4">The sequence shown here is derived from an EMBL/GenBank/DDBJ whole genome shotgun (WGS) entry which is preliminary data.</text>
</comment>
<dbReference type="EMBL" id="BLLK01000045">
    <property type="protein sequence ID" value="GFH51678.1"/>
    <property type="molecule type" value="Genomic_DNA"/>
</dbReference>
<evidence type="ECO:0008006" key="6">
    <source>
        <dbReference type="Google" id="ProtNLM"/>
    </source>
</evidence>
<gene>
    <name evidence="4" type="ORF">CTEN210_08154</name>
</gene>
<proteinExistence type="predicted"/>
<feature type="coiled-coil region" evidence="1">
    <location>
        <begin position="43"/>
        <end position="70"/>
    </location>
</feature>
<evidence type="ECO:0000256" key="2">
    <source>
        <dbReference type="SAM" id="Phobius"/>
    </source>
</evidence>
<organism evidence="4 5">
    <name type="scientific">Chaetoceros tenuissimus</name>
    <dbReference type="NCBI Taxonomy" id="426638"/>
    <lineage>
        <taxon>Eukaryota</taxon>
        <taxon>Sar</taxon>
        <taxon>Stramenopiles</taxon>
        <taxon>Ochrophyta</taxon>
        <taxon>Bacillariophyta</taxon>
        <taxon>Coscinodiscophyceae</taxon>
        <taxon>Chaetocerotophycidae</taxon>
        <taxon>Chaetocerotales</taxon>
        <taxon>Chaetocerotaceae</taxon>
        <taxon>Chaetoceros</taxon>
    </lineage>
</organism>
<sequence length="154" mass="17025">MNHYILLALLLATAVNAFTVQPSVLSSQTTRSHNQWRQVSFMASDAEAEAERLREKARQLKEEVAALSGTSVEEVEEATKKEEEAKQVAVSKDGTFYDDEVAEYKDPLSDNMRARLMREASTGLDSEQKQTNVILYISLAVAVLVILGGSGILY</sequence>
<keyword evidence="2" id="KW-0472">Membrane</keyword>
<feature type="chain" id="PRO_5042140415" description="Transmembrane protein" evidence="3">
    <location>
        <begin position="18"/>
        <end position="154"/>
    </location>
</feature>
<name>A0AAD3H6D5_9STRA</name>
<evidence type="ECO:0000256" key="3">
    <source>
        <dbReference type="SAM" id="SignalP"/>
    </source>
</evidence>
<protein>
    <recommendedName>
        <fullName evidence="6">Transmembrane protein</fullName>
    </recommendedName>
</protein>
<dbReference type="Proteomes" id="UP001054902">
    <property type="component" value="Unassembled WGS sequence"/>
</dbReference>
<evidence type="ECO:0000313" key="5">
    <source>
        <dbReference type="Proteomes" id="UP001054902"/>
    </source>
</evidence>
<keyword evidence="2" id="KW-0812">Transmembrane</keyword>